<proteinExistence type="predicted"/>
<dbReference type="InterPro" id="IPR011576">
    <property type="entry name" value="Pyridox_Oxase_N"/>
</dbReference>
<dbReference type="Gene3D" id="2.30.110.10">
    <property type="entry name" value="Electron Transport, Fmn-binding Protein, Chain A"/>
    <property type="match status" value="1"/>
</dbReference>
<keyword evidence="3" id="KW-1185">Reference proteome</keyword>
<dbReference type="EMBL" id="BAABJM010000005">
    <property type="protein sequence ID" value="GAA5063035.1"/>
    <property type="molecule type" value="Genomic_DNA"/>
</dbReference>
<dbReference type="SUPFAM" id="SSF50475">
    <property type="entry name" value="FMN-binding split barrel"/>
    <property type="match status" value="1"/>
</dbReference>
<gene>
    <name evidence="2" type="ORF">GCM10023318_47280</name>
</gene>
<dbReference type="Proteomes" id="UP001500603">
    <property type="component" value="Unassembled WGS sequence"/>
</dbReference>
<evidence type="ECO:0000259" key="1">
    <source>
        <dbReference type="Pfam" id="PF01243"/>
    </source>
</evidence>
<dbReference type="RefSeq" id="WP_345497962.1">
    <property type="nucleotide sequence ID" value="NZ_BAABJM010000005.1"/>
</dbReference>
<accession>A0ABP9KU51</accession>
<sequence>MSTKQQPGTNNDAVLATLTEVLRSTSVDLATAHDGAPWASNAFFVQDDNFRLRLVLESGGTTLRHLRANPRIGLKIVPSGLLQPFAQGVGTVEVLDPAELDPTFDAVVAKAPDLAPFRGAPIDPIAVTVEWWRVTHVEQGWLPGRVVHREQLA</sequence>
<dbReference type="InterPro" id="IPR012349">
    <property type="entry name" value="Split_barrel_FMN-bd"/>
</dbReference>
<protein>
    <recommendedName>
        <fullName evidence="1">Pyridoxamine 5'-phosphate oxidase N-terminal domain-containing protein</fullName>
    </recommendedName>
</protein>
<name>A0ABP9KU51_9NOCA</name>
<evidence type="ECO:0000313" key="3">
    <source>
        <dbReference type="Proteomes" id="UP001500603"/>
    </source>
</evidence>
<organism evidence="2 3">
    <name type="scientific">Nocardia callitridis</name>
    <dbReference type="NCBI Taxonomy" id="648753"/>
    <lineage>
        <taxon>Bacteria</taxon>
        <taxon>Bacillati</taxon>
        <taxon>Actinomycetota</taxon>
        <taxon>Actinomycetes</taxon>
        <taxon>Mycobacteriales</taxon>
        <taxon>Nocardiaceae</taxon>
        <taxon>Nocardia</taxon>
    </lineage>
</organism>
<evidence type="ECO:0000313" key="2">
    <source>
        <dbReference type="EMBL" id="GAA5063035.1"/>
    </source>
</evidence>
<dbReference type="Pfam" id="PF01243">
    <property type="entry name" value="PNPOx_N"/>
    <property type="match status" value="1"/>
</dbReference>
<comment type="caution">
    <text evidence="2">The sequence shown here is derived from an EMBL/GenBank/DDBJ whole genome shotgun (WGS) entry which is preliminary data.</text>
</comment>
<reference evidence="3" key="1">
    <citation type="journal article" date="2019" name="Int. J. Syst. Evol. Microbiol.">
        <title>The Global Catalogue of Microorganisms (GCM) 10K type strain sequencing project: providing services to taxonomists for standard genome sequencing and annotation.</title>
        <authorList>
            <consortium name="The Broad Institute Genomics Platform"/>
            <consortium name="The Broad Institute Genome Sequencing Center for Infectious Disease"/>
            <person name="Wu L."/>
            <person name="Ma J."/>
        </authorList>
    </citation>
    <scope>NUCLEOTIDE SEQUENCE [LARGE SCALE GENOMIC DNA]</scope>
    <source>
        <strain evidence="3">JCM 18298</strain>
    </source>
</reference>
<feature type="domain" description="Pyridoxamine 5'-phosphate oxidase N-terminal" evidence="1">
    <location>
        <begin position="23"/>
        <end position="131"/>
    </location>
</feature>